<dbReference type="Proteomes" id="UP001595791">
    <property type="component" value="Unassembled WGS sequence"/>
</dbReference>
<keyword evidence="2 4" id="KW-0808">Transferase</keyword>
<evidence type="ECO:0000256" key="2">
    <source>
        <dbReference type="ARBA" id="ARBA00022679"/>
    </source>
</evidence>
<keyword evidence="1 4" id="KW-0963">Cytoplasm</keyword>
<comment type="catalytic activity">
    <reaction evidence="4">
        <text>L-phenylalanyl-tRNA(Phe) + an N-terminal L-alpha-aminoacyl-[protein] = an N-terminal L-phenylalanyl-L-alpha-aminoacyl-[protein] + tRNA(Phe)</text>
        <dbReference type="Rhea" id="RHEA:43632"/>
        <dbReference type="Rhea" id="RHEA-COMP:9668"/>
        <dbReference type="Rhea" id="RHEA-COMP:9699"/>
        <dbReference type="Rhea" id="RHEA-COMP:10636"/>
        <dbReference type="Rhea" id="RHEA-COMP:10637"/>
        <dbReference type="ChEBI" id="CHEBI:78442"/>
        <dbReference type="ChEBI" id="CHEBI:78531"/>
        <dbReference type="ChEBI" id="CHEBI:78597"/>
        <dbReference type="ChEBI" id="CHEBI:83561"/>
        <dbReference type="EC" id="2.3.2.6"/>
    </reaction>
</comment>
<dbReference type="GO" id="GO:0008914">
    <property type="term" value="F:leucyl-tRNA--protein transferase activity"/>
    <property type="evidence" value="ECO:0007669"/>
    <property type="project" value="UniProtKB-EC"/>
</dbReference>
<dbReference type="NCBIfam" id="TIGR00667">
    <property type="entry name" value="aat"/>
    <property type="match status" value="1"/>
</dbReference>
<dbReference type="Pfam" id="PF03588">
    <property type="entry name" value="Leu_Phe_trans"/>
    <property type="match status" value="1"/>
</dbReference>
<evidence type="ECO:0000256" key="4">
    <source>
        <dbReference type="HAMAP-Rule" id="MF_00688"/>
    </source>
</evidence>
<proteinExistence type="inferred from homology"/>
<dbReference type="Gene3D" id="3.40.630.70">
    <property type="entry name" value="Leucyl/phenylalanyl-tRNA-protein transferase, C-terminal domain"/>
    <property type="match status" value="1"/>
</dbReference>
<comment type="subcellular location">
    <subcellularLocation>
        <location evidence="4">Cytoplasm</location>
    </subcellularLocation>
</comment>
<dbReference type="EC" id="2.3.2.6" evidence="4"/>
<protein>
    <recommendedName>
        <fullName evidence="4">Leucyl/phenylalanyl-tRNA--protein transferase</fullName>
        <ecNumber evidence="4">2.3.2.6</ecNumber>
    </recommendedName>
    <alternativeName>
        <fullName evidence="4">L/F-transferase</fullName>
    </alternativeName>
    <alternativeName>
        <fullName evidence="4">Leucyltransferase</fullName>
    </alternativeName>
    <alternativeName>
        <fullName evidence="4">Phenyalanyltransferase</fullName>
    </alternativeName>
</protein>
<dbReference type="PANTHER" id="PTHR30098">
    <property type="entry name" value="LEUCYL/PHENYLALANYL-TRNA--PROTEIN TRANSFERASE"/>
    <property type="match status" value="1"/>
</dbReference>
<evidence type="ECO:0000313" key="5">
    <source>
        <dbReference type="EMBL" id="MFC4161222.1"/>
    </source>
</evidence>
<reference evidence="6" key="1">
    <citation type="journal article" date="2019" name="Int. J. Syst. Evol. Microbiol.">
        <title>The Global Catalogue of Microorganisms (GCM) 10K type strain sequencing project: providing services to taxonomists for standard genome sequencing and annotation.</title>
        <authorList>
            <consortium name="The Broad Institute Genomics Platform"/>
            <consortium name="The Broad Institute Genome Sequencing Center for Infectious Disease"/>
            <person name="Wu L."/>
            <person name="Ma J."/>
        </authorList>
    </citation>
    <scope>NUCLEOTIDE SEQUENCE [LARGE SCALE GENOMIC DNA]</scope>
    <source>
        <strain evidence="6">LMG 29894</strain>
    </source>
</reference>
<dbReference type="SUPFAM" id="SSF55729">
    <property type="entry name" value="Acyl-CoA N-acyltransferases (Nat)"/>
    <property type="match status" value="1"/>
</dbReference>
<dbReference type="InterPro" id="IPR042203">
    <property type="entry name" value="Leu/Phe-tRNA_Trfase_C"/>
</dbReference>
<sequence>MLSWLTRDLVFPPVEKALADPNGLLAVGGDLSAERLLLAYRQGIFPWYSRGEPILWWSPNPRMVLYPSELKVARSLVKTLRHKSYEVRFDSAFGGVIRACANTPRPGQNGTWIGPEIIAAYEQLHQQGYAHSAECWIDGELAGGVYGIAIGRMFYGESMFAHRPDASKIAFVHLVRWLDAHGFGLIDCQMRTEHLTRFGGREIARSDFLHTLTQLVEQPGEPGPWRYHGAAATLAIPS</sequence>
<name>A0ABV8MSH7_9NEIS</name>
<dbReference type="InterPro" id="IPR004616">
    <property type="entry name" value="Leu/Phe-tRNA_Trfase"/>
</dbReference>
<dbReference type="PANTHER" id="PTHR30098:SF2">
    <property type="entry name" value="LEUCYL_PHENYLALANYL-TRNA--PROTEIN TRANSFERASE"/>
    <property type="match status" value="1"/>
</dbReference>
<dbReference type="Gene3D" id="3.30.70.3550">
    <property type="entry name" value="Leucyl/phenylalanyl-tRNA-protein transferase, N-terminal domain"/>
    <property type="match status" value="1"/>
</dbReference>
<dbReference type="RefSeq" id="WP_378166916.1">
    <property type="nucleotide sequence ID" value="NZ_JBHSBU010000001.1"/>
</dbReference>
<comment type="catalytic activity">
    <reaction evidence="4">
        <text>N-terminal L-lysyl-[protein] + L-leucyl-tRNA(Leu) = N-terminal L-leucyl-L-lysyl-[protein] + tRNA(Leu) + H(+)</text>
        <dbReference type="Rhea" id="RHEA:12340"/>
        <dbReference type="Rhea" id="RHEA-COMP:9613"/>
        <dbReference type="Rhea" id="RHEA-COMP:9622"/>
        <dbReference type="Rhea" id="RHEA-COMP:12670"/>
        <dbReference type="Rhea" id="RHEA-COMP:12671"/>
        <dbReference type="ChEBI" id="CHEBI:15378"/>
        <dbReference type="ChEBI" id="CHEBI:65249"/>
        <dbReference type="ChEBI" id="CHEBI:78442"/>
        <dbReference type="ChEBI" id="CHEBI:78494"/>
        <dbReference type="ChEBI" id="CHEBI:133043"/>
        <dbReference type="EC" id="2.3.2.6"/>
    </reaction>
</comment>
<keyword evidence="6" id="KW-1185">Reference proteome</keyword>
<comment type="similarity">
    <text evidence="4">Belongs to the L/F-transferase family.</text>
</comment>
<evidence type="ECO:0000256" key="3">
    <source>
        <dbReference type="ARBA" id="ARBA00023315"/>
    </source>
</evidence>
<comment type="catalytic activity">
    <reaction evidence="4">
        <text>N-terminal L-arginyl-[protein] + L-leucyl-tRNA(Leu) = N-terminal L-leucyl-L-arginyl-[protein] + tRNA(Leu) + H(+)</text>
        <dbReference type="Rhea" id="RHEA:50416"/>
        <dbReference type="Rhea" id="RHEA-COMP:9613"/>
        <dbReference type="Rhea" id="RHEA-COMP:9622"/>
        <dbReference type="Rhea" id="RHEA-COMP:12672"/>
        <dbReference type="Rhea" id="RHEA-COMP:12673"/>
        <dbReference type="ChEBI" id="CHEBI:15378"/>
        <dbReference type="ChEBI" id="CHEBI:64719"/>
        <dbReference type="ChEBI" id="CHEBI:78442"/>
        <dbReference type="ChEBI" id="CHEBI:78494"/>
        <dbReference type="ChEBI" id="CHEBI:133044"/>
        <dbReference type="EC" id="2.3.2.6"/>
    </reaction>
</comment>
<dbReference type="HAMAP" id="MF_00688">
    <property type="entry name" value="Leu_Phe_trans"/>
    <property type="match status" value="1"/>
</dbReference>
<comment type="caution">
    <text evidence="5">The sequence shown here is derived from an EMBL/GenBank/DDBJ whole genome shotgun (WGS) entry which is preliminary data.</text>
</comment>
<evidence type="ECO:0000256" key="1">
    <source>
        <dbReference type="ARBA" id="ARBA00022490"/>
    </source>
</evidence>
<gene>
    <name evidence="4 5" type="primary">aat</name>
    <name evidence="5" type="ORF">ACFOW7_17940</name>
</gene>
<organism evidence="5 6">
    <name type="scientific">Chitinimonas lacunae</name>
    <dbReference type="NCBI Taxonomy" id="1963018"/>
    <lineage>
        <taxon>Bacteria</taxon>
        <taxon>Pseudomonadati</taxon>
        <taxon>Pseudomonadota</taxon>
        <taxon>Betaproteobacteria</taxon>
        <taxon>Neisseriales</taxon>
        <taxon>Chitinibacteraceae</taxon>
        <taxon>Chitinimonas</taxon>
    </lineage>
</organism>
<keyword evidence="3 4" id="KW-0012">Acyltransferase</keyword>
<dbReference type="EMBL" id="JBHSBU010000001">
    <property type="protein sequence ID" value="MFC4161222.1"/>
    <property type="molecule type" value="Genomic_DNA"/>
</dbReference>
<comment type="function">
    <text evidence="4">Functions in the N-end rule pathway of protein degradation where it conjugates Leu, Phe and, less efficiently, Met from aminoacyl-tRNAs to the N-termini of proteins containing an N-terminal arginine or lysine.</text>
</comment>
<dbReference type="InterPro" id="IPR016181">
    <property type="entry name" value="Acyl_CoA_acyltransferase"/>
</dbReference>
<dbReference type="InterPro" id="IPR042221">
    <property type="entry name" value="Leu/Phe-tRNA_Trfase_N"/>
</dbReference>
<accession>A0ABV8MSH7</accession>
<evidence type="ECO:0000313" key="6">
    <source>
        <dbReference type="Proteomes" id="UP001595791"/>
    </source>
</evidence>